<dbReference type="SUPFAM" id="SSF48576">
    <property type="entry name" value="Terpenoid synthases"/>
    <property type="match status" value="1"/>
</dbReference>
<reference evidence="1" key="1">
    <citation type="submission" date="2021-05" db="EMBL/GenBank/DDBJ databases">
        <authorList>
            <person name="Tanabe Y."/>
        </authorList>
    </citation>
    <scope>NUCLEOTIDE SEQUENCE</scope>
    <source>
        <strain evidence="1">BOTRYCO-1</strain>
    </source>
</reference>
<protein>
    <submittedName>
        <fullName evidence="1">Phytoene synthase</fullName>
    </submittedName>
</protein>
<dbReference type="RefSeq" id="WP_284358759.1">
    <property type="nucleotide sequence ID" value="NZ_BPFZ01000002.1"/>
</dbReference>
<reference evidence="1" key="2">
    <citation type="journal article" date="2023" name="ISME Commun">
        <title>Characterization of a bloom-associated alphaproteobacterial lineage, 'Candidatus Phycosocius': insights into freshwater algal-bacterial interactions.</title>
        <authorList>
            <person name="Tanabe Y."/>
            <person name="Yamaguchi H."/>
            <person name="Yoshida M."/>
            <person name="Kai A."/>
            <person name="Okazaki Y."/>
        </authorList>
    </citation>
    <scope>NUCLEOTIDE SEQUENCE</scope>
    <source>
        <strain evidence="1">BOTRYCO-1</strain>
    </source>
</reference>
<accession>A0ABQ4PTG4</accession>
<sequence>MIKLSQDLIEQAARVAPDATLATHFLLPEARPAMLALLLFHHEIARARQVVSESMLAAMRLQWWRETVHEIYQANRVRGHPIAEALAQTIRQHELPRAHFDAMIDAYGAEQEPQPFRDWPALLAHCDQSLGQFHRLALLIGGVGALSCPLDEACKQAGIAWRLWELMAHWPKWAQRHQCWLPSEALTSADLEEVCRGALSLAAQSGLRQAKDQINTALNAANRALVRADLNQAFGAIAYVSLARTYANRFTRLTDPYVHPVQISLLRRQMLLIWSVARQRL</sequence>
<evidence type="ECO:0000313" key="1">
    <source>
        <dbReference type="EMBL" id="GIU66269.1"/>
    </source>
</evidence>
<name>A0ABQ4PTG4_9PROT</name>
<dbReference type="EMBL" id="BPFZ01000002">
    <property type="protein sequence ID" value="GIU66269.1"/>
    <property type="molecule type" value="Genomic_DNA"/>
</dbReference>
<dbReference type="InterPro" id="IPR008949">
    <property type="entry name" value="Isoprenoid_synthase_dom_sf"/>
</dbReference>
<organism evidence="1 2">
    <name type="scientific">Candidatus Phycosocius spiralis</name>
    <dbReference type="NCBI Taxonomy" id="2815099"/>
    <lineage>
        <taxon>Bacteria</taxon>
        <taxon>Pseudomonadati</taxon>
        <taxon>Pseudomonadota</taxon>
        <taxon>Alphaproteobacteria</taxon>
        <taxon>Caulobacterales</taxon>
        <taxon>Caulobacterales incertae sedis</taxon>
        <taxon>Candidatus Phycosocius</taxon>
    </lineage>
</organism>
<comment type="caution">
    <text evidence="1">The sequence shown here is derived from an EMBL/GenBank/DDBJ whole genome shotgun (WGS) entry which is preliminary data.</text>
</comment>
<dbReference type="Pfam" id="PF00494">
    <property type="entry name" value="SQS_PSY"/>
    <property type="match status" value="1"/>
</dbReference>
<gene>
    <name evidence="1" type="ORF">PsB1_0423</name>
</gene>
<dbReference type="Proteomes" id="UP001161064">
    <property type="component" value="Unassembled WGS sequence"/>
</dbReference>
<evidence type="ECO:0000313" key="2">
    <source>
        <dbReference type="Proteomes" id="UP001161064"/>
    </source>
</evidence>
<dbReference type="InterPro" id="IPR002060">
    <property type="entry name" value="Squ/phyt_synthse"/>
</dbReference>
<dbReference type="Gene3D" id="1.10.600.10">
    <property type="entry name" value="Farnesyl Diphosphate Synthase"/>
    <property type="match status" value="1"/>
</dbReference>
<proteinExistence type="predicted"/>
<keyword evidence="2" id="KW-1185">Reference proteome</keyword>